<gene>
    <name evidence="3" type="ORF">DL762_001339</name>
</gene>
<dbReference type="EMBL" id="QJNS01000022">
    <property type="protein sequence ID" value="RYO92977.1"/>
    <property type="molecule type" value="Genomic_DNA"/>
</dbReference>
<evidence type="ECO:0000256" key="1">
    <source>
        <dbReference type="SAM" id="MobiDB-lite"/>
    </source>
</evidence>
<keyword evidence="2" id="KW-0472">Membrane</keyword>
<feature type="transmembrane region" description="Helical" evidence="2">
    <location>
        <begin position="60"/>
        <end position="82"/>
    </location>
</feature>
<name>A0ABY0HHW5_9PEZI</name>
<evidence type="ECO:0000313" key="4">
    <source>
        <dbReference type="Proteomes" id="UP000294003"/>
    </source>
</evidence>
<feature type="transmembrane region" description="Helical" evidence="2">
    <location>
        <begin position="88"/>
        <end position="110"/>
    </location>
</feature>
<evidence type="ECO:0000313" key="3">
    <source>
        <dbReference type="EMBL" id="RYO92977.1"/>
    </source>
</evidence>
<dbReference type="Proteomes" id="UP000294003">
    <property type="component" value="Unassembled WGS sequence"/>
</dbReference>
<accession>A0ABY0HHW5</accession>
<protein>
    <submittedName>
        <fullName evidence="3">Uncharacterized protein</fullName>
    </submittedName>
</protein>
<keyword evidence="2" id="KW-0812">Transmembrane</keyword>
<keyword evidence="4" id="KW-1185">Reference proteome</keyword>
<feature type="transmembrane region" description="Helical" evidence="2">
    <location>
        <begin position="161"/>
        <end position="179"/>
    </location>
</feature>
<comment type="caution">
    <text evidence="3">The sequence shown here is derived from an EMBL/GenBank/DDBJ whole genome shotgun (WGS) entry which is preliminary data.</text>
</comment>
<feature type="transmembrane region" description="Helical" evidence="2">
    <location>
        <begin position="131"/>
        <end position="149"/>
    </location>
</feature>
<sequence length="187" mass="20482">MALSAFPQDLPPRPSAAGSDNGGSWKDRNCPGFRSCLWFDWDAYDLAASKDDKAELARRVCQWVVLVIYGTLGVLGLVRGAYGANVAGWVVGAIIVVIAFFCMAHLLAGIGKATGRRKVLGRLVGRWHFDVFLAASAFIFVGLLVANFINGFALGTLGHLTTWYGMWVLIVLVWWVTTWSPEPESYL</sequence>
<keyword evidence="2" id="KW-1133">Transmembrane helix</keyword>
<reference evidence="3 4" key="1">
    <citation type="submission" date="2018-06" db="EMBL/GenBank/DDBJ databases">
        <title>Complete Genomes of Monosporascus.</title>
        <authorList>
            <person name="Robinson A.J."/>
            <person name="Natvig D.O."/>
        </authorList>
    </citation>
    <scope>NUCLEOTIDE SEQUENCE [LARGE SCALE GENOMIC DNA]</scope>
    <source>
        <strain evidence="3 4">CBS 609.92</strain>
    </source>
</reference>
<proteinExistence type="predicted"/>
<evidence type="ECO:0000256" key="2">
    <source>
        <dbReference type="SAM" id="Phobius"/>
    </source>
</evidence>
<organism evidence="3 4">
    <name type="scientific">Monosporascus cannonballus</name>
    <dbReference type="NCBI Taxonomy" id="155416"/>
    <lineage>
        <taxon>Eukaryota</taxon>
        <taxon>Fungi</taxon>
        <taxon>Dikarya</taxon>
        <taxon>Ascomycota</taxon>
        <taxon>Pezizomycotina</taxon>
        <taxon>Sordariomycetes</taxon>
        <taxon>Xylariomycetidae</taxon>
        <taxon>Xylariales</taxon>
        <taxon>Xylariales incertae sedis</taxon>
        <taxon>Monosporascus</taxon>
    </lineage>
</organism>
<feature type="region of interest" description="Disordered" evidence="1">
    <location>
        <begin position="1"/>
        <end position="23"/>
    </location>
</feature>